<dbReference type="EMBL" id="LILD01000001">
    <property type="protein sequence ID" value="KOO37410.1"/>
    <property type="molecule type" value="Genomic_DNA"/>
</dbReference>
<dbReference type="SUPFAM" id="SSF52025">
    <property type="entry name" value="PA domain"/>
    <property type="match status" value="1"/>
</dbReference>
<feature type="compositionally biased region" description="Polar residues" evidence="1">
    <location>
        <begin position="453"/>
        <end position="468"/>
    </location>
</feature>
<evidence type="ECO:0000313" key="5">
    <source>
        <dbReference type="EMBL" id="KOO37410.1"/>
    </source>
</evidence>
<accession>A0A0M0KEZ0</accession>
<dbReference type="Pfam" id="PF04389">
    <property type="entry name" value="Peptidase_M28"/>
    <property type="match status" value="1"/>
</dbReference>
<feature type="chain" id="PRO_5038740559" evidence="2">
    <location>
        <begin position="27"/>
        <end position="468"/>
    </location>
</feature>
<keyword evidence="5" id="KW-0378">Hydrolase</keyword>
<dbReference type="InterPro" id="IPR045175">
    <property type="entry name" value="M28_fam"/>
</dbReference>
<feature type="region of interest" description="Disordered" evidence="1">
    <location>
        <begin position="449"/>
        <end position="468"/>
    </location>
</feature>
<dbReference type="InterPro" id="IPR046450">
    <property type="entry name" value="PA_dom_sf"/>
</dbReference>
<dbReference type="Pfam" id="PF02225">
    <property type="entry name" value="PA"/>
    <property type="match status" value="1"/>
</dbReference>
<dbReference type="PATRIC" id="fig|136160.3.peg.163"/>
<protein>
    <submittedName>
        <fullName evidence="5">Aminopeptidase</fullName>
    </submittedName>
</protein>
<organism evidence="5">
    <name type="scientific">Halalkalibacterium halodurans</name>
    <name type="common">Bacillus halodurans</name>
    <dbReference type="NCBI Taxonomy" id="86665"/>
    <lineage>
        <taxon>Bacteria</taxon>
        <taxon>Bacillati</taxon>
        <taxon>Bacillota</taxon>
        <taxon>Bacilli</taxon>
        <taxon>Bacillales</taxon>
        <taxon>Bacillaceae</taxon>
        <taxon>Halalkalibacterium (ex Joshi et al. 2022)</taxon>
    </lineage>
</organism>
<keyword evidence="5" id="KW-0645">Protease</keyword>
<name>A0A0M0KEZ0_ALKHA</name>
<feature type="signal peptide" evidence="2">
    <location>
        <begin position="1"/>
        <end position="26"/>
    </location>
</feature>
<feature type="domain" description="Peptidase M28" evidence="4">
    <location>
        <begin position="240"/>
        <end position="436"/>
    </location>
</feature>
<dbReference type="GO" id="GO:0008235">
    <property type="term" value="F:metalloexopeptidase activity"/>
    <property type="evidence" value="ECO:0007669"/>
    <property type="project" value="InterPro"/>
</dbReference>
<evidence type="ECO:0000256" key="2">
    <source>
        <dbReference type="SAM" id="SignalP"/>
    </source>
</evidence>
<proteinExistence type="predicted"/>
<comment type="caution">
    <text evidence="5">The sequence shown here is derived from an EMBL/GenBank/DDBJ whole genome shotgun (WGS) entry which is preliminary data.</text>
</comment>
<dbReference type="Gene3D" id="3.40.630.10">
    <property type="entry name" value="Zn peptidases"/>
    <property type="match status" value="1"/>
</dbReference>
<evidence type="ECO:0000259" key="3">
    <source>
        <dbReference type="Pfam" id="PF02225"/>
    </source>
</evidence>
<dbReference type="SUPFAM" id="SSF53187">
    <property type="entry name" value="Zn-dependent exopeptidases"/>
    <property type="match status" value="1"/>
</dbReference>
<dbReference type="AlphaFoldDB" id="A0A0M0KEZ0"/>
<feature type="domain" description="PA" evidence="3">
    <location>
        <begin position="137"/>
        <end position="219"/>
    </location>
</feature>
<keyword evidence="5" id="KW-0031">Aminopeptidase</keyword>
<keyword evidence="2" id="KW-0732">Signal</keyword>
<reference evidence="5" key="1">
    <citation type="submission" date="2015-08" db="EMBL/GenBank/DDBJ databases">
        <title>Complete DNA Sequence of Pseudomonas syringae pv. actinidiae, the Causal Agent of Kiwifruit Canker Disease.</title>
        <authorList>
            <person name="Rikkerink E.H.A."/>
            <person name="Fineran P.C."/>
        </authorList>
    </citation>
    <scope>NUCLEOTIDE SEQUENCE</scope>
    <source>
        <strain evidence="5">DSM 13666</strain>
    </source>
</reference>
<dbReference type="GO" id="GO:0004177">
    <property type="term" value="F:aminopeptidase activity"/>
    <property type="evidence" value="ECO:0007669"/>
    <property type="project" value="UniProtKB-KW"/>
</dbReference>
<dbReference type="PANTHER" id="PTHR12147">
    <property type="entry name" value="METALLOPEPTIDASE M28 FAMILY MEMBER"/>
    <property type="match status" value="1"/>
</dbReference>
<evidence type="ECO:0000259" key="4">
    <source>
        <dbReference type="Pfam" id="PF04389"/>
    </source>
</evidence>
<dbReference type="InterPro" id="IPR003137">
    <property type="entry name" value="PA_domain"/>
</dbReference>
<evidence type="ECO:0000256" key="1">
    <source>
        <dbReference type="SAM" id="MobiDB-lite"/>
    </source>
</evidence>
<dbReference type="PANTHER" id="PTHR12147:SF26">
    <property type="entry name" value="PEPTIDASE M28 DOMAIN-CONTAINING PROTEIN"/>
    <property type="match status" value="1"/>
</dbReference>
<dbReference type="Gene3D" id="3.50.30.30">
    <property type="match status" value="1"/>
</dbReference>
<gene>
    <name evidence="5" type="ORF">AMD02_00010</name>
</gene>
<dbReference type="GO" id="GO:0006508">
    <property type="term" value="P:proteolysis"/>
    <property type="evidence" value="ECO:0007669"/>
    <property type="project" value="InterPro"/>
</dbReference>
<sequence length="468" mass="50523">MTMRKQILVAAMSAVIVAGSVFIPGAASPFSTAKTVMAAEKNHAPFDQKIVKRFNADNAYDHIYHLSETIGPRVAGSQEEKEGAAYLQAEFSQLGYDVDVQTFSIPDRLFGSLTVNGEDIPIRPSTGSSPTPEGGLTAPLYDAGLGYPEDFTEEAEGKVALISRGGFTFAEKAQNAVDAGAVAVIIYNNVESLVPLTPSLGGSTISVPVVGTSKESGAYLLEQEEVTLELQALTNQTSQNVIAVRKPHKKIKNPEIVYVTAHYDSVPLAPGANDNASGTGVMLELARVLKSYPLDKELRFIGFGAEEIGLVGARYYVAQLSSDEIERSVANFNMDMVGTSWEPASKLFVNVTDGSPNIVWQISSKVAERLGHEPLLLNQGGSSDHVAFHEVGIESANFIRREPGTGALEPWYHTPFDTVENISVERLQEAGEIVGASVYELVRKETNRKNKQNKAQSIQPTDIYSSLQ</sequence>
<dbReference type="InterPro" id="IPR007484">
    <property type="entry name" value="Peptidase_M28"/>
</dbReference>